<name>A0AAE8M9E6_9HYPO</name>
<dbReference type="Pfam" id="PF02515">
    <property type="entry name" value="CoA_transf_3"/>
    <property type="match status" value="1"/>
</dbReference>
<dbReference type="InterPro" id="IPR023606">
    <property type="entry name" value="CoA-Trfase_III_dom_1_sf"/>
</dbReference>
<dbReference type="SUPFAM" id="SSF89796">
    <property type="entry name" value="CoA-transferase family III (CaiB/BaiF)"/>
    <property type="match status" value="1"/>
</dbReference>
<proteinExistence type="inferred from homology"/>
<sequence>MNSRYCAEILADLGAEVIKIKHPIRGDDTPAWGPPYAPYRVEDKAGDGESAYYLSAMVLIG</sequence>
<accession>A0AAE8M9E6</accession>
<dbReference type="InterPro" id="IPR003673">
    <property type="entry name" value="CoA-Trfase_fam_III"/>
</dbReference>
<dbReference type="Proteomes" id="UP001187734">
    <property type="component" value="Unassembled WGS sequence"/>
</dbReference>
<comment type="similarity">
    <text evidence="1">Belongs to the CoA-transferase III family.</text>
</comment>
<comment type="caution">
    <text evidence="2">The sequence shown here is derived from an EMBL/GenBank/DDBJ whole genome shotgun (WGS) entry which is preliminary data.</text>
</comment>
<gene>
    <name evidence="2" type="ORF">FTOL_06251</name>
</gene>
<dbReference type="AlphaFoldDB" id="A0AAE8M9E6"/>
<dbReference type="EMBL" id="ONZP01000207">
    <property type="protein sequence ID" value="SPJ77024.1"/>
    <property type="molecule type" value="Genomic_DNA"/>
</dbReference>
<dbReference type="Gene3D" id="3.40.50.10540">
    <property type="entry name" value="Crotonobetainyl-coa:carnitine coa-transferase, domain 1"/>
    <property type="match status" value="1"/>
</dbReference>
<organism evidence="2 3">
    <name type="scientific">Fusarium torulosum</name>
    <dbReference type="NCBI Taxonomy" id="33205"/>
    <lineage>
        <taxon>Eukaryota</taxon>
        <taxon>Fungi</taxon>
        <taxon>Dikarya</taxon>
        <taxon>Ascomycota</taxon>
        <taxon>Pezizomycotina</taxon>
        <taxon>Sordariomycetes</taxon>
        <taxon>Hypocreomycetidae</taxon>
        <taxon>Hypocreales</taxon>
        <taxon>Nectriaceae</taxon>
        <taxon>Fusarium</taxon>
    </lineage>
</organism>
<keyword evidence="3" id="KW-1185">Reference proteome</keyword>
<dbReference type="GO" id="GO:0003824">
    <property type="term" value="F:catalytic activity"/>
    <property type="evidence" value="ECO:0007669"/>
    <property type="project" value="InterPro"/>
</dbReference>
<reference evidence="2" key="1">
    <citation type="submission" date="2018-03" db="EMBL/GenBank/DDBJ databases">
        <authorList>
            <person name="Guldener U."/>
        </authorList>
    </citation>
    <scope>NUCLEOTIDE SEQUENCE</scope>
</reference>
<evidence type="ECO:0000256" key="1">
    <source>
        <dbReference type="ARBA" id="ARBA00008383"/>
    </source>
</evidence>
<protein>
    <submittedName>
        <fullName evidence="2">Uncharacterized protein</fullName>
    </submittedName>
</protein>
<evidence type="ECO:0000313" key="2">
    <source>
        <dbReference type="EMBL" id="SPJ77024.1"/>
    </source>
</evidence>
<evidence type="ECO:0000313" key="3">
    <source>
        <dbReference type="Proteomes" id="UP001187734"/>
    </source>
</evidence>